<name>A0A7K1XZ39_9SPHI</name>
<dbReference type="GO" id="GO:0030964">
    <property type="term" value="C:NADH dehydrogenase complex"/>
    <property type="evidence" value="ECO:0007669"/>
    <property type="project" value="TreeGrafter"/>
</dbReference>
<dbReference type="PANTHER" id="PTHR11058">
    <property type="entry name" value="NADH-UBIQUINONE OXIDOREDUCTASE CHAIN 3"/>
    <property type="match status" value="1"/>
</dbReference>
<feature type="transmembrane region" description="Helical" evidence="7">
    <location>
        <begin position="13"/>
        <end position="34"/>
    </location>
</feature>
<accession>A0A7K1XZ39</accession>
<comment type="subunit">
    <text evidence="7">NDH-1 is composed of 14 different subunits. Subunits NuoA, H, J, K, L, M, N constitute the membrane sector of the complex.</text>
</comment>
<keyword evidence="4 7" id="KW-0812">Transmembrane</keyword>
<keyword evidence="3 7" id="KW-0813">Transport</keyword>
<keyword evidence="7 8" id="KW-0874">Quinone</keyword>
<comment type="similarity">
    <text evidence="2 7 8">Belongs to the complex I subunit 3 family.</text>
</comment>
<dbReference type="HAMAP" id="MF_01394">
    <property type="entry name" value="NDH1_NuoA"/>
    <property type="match status" value="1"/>
</dbReference>
<evidence type="ECO:0000313" key="10">
    <source>
        <dbReference type="Proteomes" id="UP000451233"/>
    </source>
</evidence>
<keyword evidence="6 7" id="KW-0472">Membrane</keyword>
<dbReference type="Pfam" id="PF00507">
    <property type="entry name" value="Oxidored_q4"/>
    <property type="match status" value="1"/>
</dbReference>
<dbReference type="InterPro" id="IPR036259">
    <property type="entry name" value="MFS_trans_sf"/>
</dbReference>
<keyword evidence="7" id="KW-1003">Cell membrane</keyword>
<evidence type="ECO:0000256" key="6">
    <source>
        <dbReference type="ARBA" id="ARBA00023136"/>
    </source>
</evidence>
<evidence type="ECO:0000313" key="9">
    <source>
        <dbReference type="EMBL" id="MXV16271.1"/>
    </source>
</evidence>
<dbReference type="Gene3D" id="1.20.58.1610">
    <property type="entry name" value="NADH:ubiquinone/plastoquinone oxidoreductase, chain 3"/>
    <property type="match status" value="1"/>
</dbReference>
<dbReference type="InterPro" id="IPR038430">
    <property type="entry name" value="NDAH_ubi_oxred_su3_sf"/>
</dbReference>
<keyword evidence="10" id="KW-1185">Reference proteome</keyword>
<evidence type="ECO:0000256" key="2">
    <source>
        <dbReference type="ARBA" id="ARBA00008472"/>
    </source>
</evidence>
<keyword evidence="5 7" id="KW-1133">Transmembrane helix</keyword>
<dbReference type="GO" id="GO:0048038">
    <property type="term" value="F:quinone binding"/>
    <property type="evidence" value="ECO:0007669"/>
    <property type="project" value="UniProtKB-KW"/>
</dbReference>
<proteinExistence type="inferred from homology"/>
<evidence type="ECO:0000256" key="4">
    <source>
        <dbReference type="ARBA" id="ARBA00022692"/>
    </source>
</evidence>
<reference evidence="9 10" key="1">
    <citation type="submission" date="2019-11" db="EMBL/GenBank/DDBJ databases">
        <title>Pedobacter sp. HMF7056 Genome sequencing and assembly.</title>
        <authorList>
            <person name="Kang H."/>
            <person name="Kim H."/>
            <person name="Joh K."/>
        </authorList>
    </citation>
    <scope>NUCLEOTIDE SEQUENCE [LARGE SCALE GENOMIC DNA]</scope>
    <source>
        <strain evidence="9 10">HMF7056</strain>
    </source>
</reference>
<dbReference type="EC" id="7.1.1.-" evidence="7"/>
<feature type="transmembrane region" description="Helical" evidence="7">
    <location>
        <begin position="100"/>
        <end position="124"/>
    </location>
</feature>
<evidence type="ECO:0000256" key="8">
    <source>
        <dbReference type="RuleBase" id="RU003639"/>
    </source>
</evidence>
<keyword evidence="7" id="KW-1278">Translocase</keyword>
<dbReference type="GO" id="GO:0005886">
    <property type="term" value="C:plasma membrane"/>
    <property type="evidence" value="ECO:0007669"/>
    <property type="project" value="UniProtKB-SubCell"/>
</dbReference>
<dbReference type="InterPro" id="IPR000440">
    <property type="entry name" value="NADH_UbQ/plastoQ_OxRdtase_su3"/>
</dbReference>
<dbReference type="AlphaFoldDB" id="A0A7K1XZ39"/>
<comment type="catalytic activity">
    <reaction evidence="7 8">
        <text>a quinone + NADH + 5 H(+)(in) = a quinol + NAD(+) + 4 H(+)(out)</text>
        <dbReference type="Rhea" id="RHEA:57888"/>
        <dbReference type="ChEBI" id="CHEBI:15378"/>
        <dbReference type="ChEBI" id="CHEBI:24646"/>
        <dbReference type="ChEBI" id="CHEBI:57540"/>
        <dbReference type="ChEBI" id="CHEBI:57945"/>
        <dbReference type="ChEBI" id="CHEBI:132124"/>
    </reaction>
</comment>
<comment type="subcellular location">
    <subcellularLocation>
        <location evidence="7 8">Cell membrane</location>
        <topology evidence="7 8">Multi-pass membrane protein</topology>
    </subcellularLocation>
    <subcellularLocation>
        <location evidence="1">Membrane</location>
        <topology evidence="1">Multi-pass membrane protein</topology>
    </subcellularLocation>
</comment>
<dbReference type="GO" id="GO:0050136">
    <property type="term" value="F:NADH dehydrogenase (quinone) (non-electrogenic) activity"/>
    <property type="evidence" value="ECO:0007669"/>
    <property type="project" value="UniProtKB-UniRule"/>
</dbReference>
<dbReference type="SUPFAM" id="SSF103473">
    <property type="entry name" value="MFS general substrate transporter"/>
    <property type="match status" value="1"/>
</dbReference>
<comment type="caution">
    <text evidence="9">The sequence shown here is derived from an EMBL/GenBank/DDBJ whole genome shotgun (WGS) entry which is preliminary data.</text>
</comment>
<evidence type="ECO:0000256" key="1">
    <source>
        <dbReference type="ARBA" id="ARBA00004141"/>
    </source>
</evidence>
<sequence>MSNPSQVTEFGKILLFLITGSVFVLIAFFTARLLSPRKPTPEKLLSYECGEEPTGSSWIQFNPRFYVIALVFLLFDVEMVFIFPWSTIYAQQPLLTAEPAWGWLCLTEMMIFVGILLLGLIYVWKKGDLEWVKPAPITPEVKTGIPPAAYDRLNQQTYQVRKFDAPVKELEHER</sequence>
<gene>
    <name evidence="9" type="primary">ndhC</name>
    <name evidence="7" type="synonym">nuoA</name>
    <name evidence="9" type="ORF">GS398_13235</name>
</gene>
<evidence type="ECO:0000256" key="5">
    <source>
        <dbReference type="ARBA" id="ARBA00022989"/>
    </source>
</evidence>
<dbReference type="InterPro" id="IPR023043">
    <property type="entry name" value="NAD(P)H_OxRDtase_bac/plastid"/>
</dbReference>
<dbReference type="Proteomes" id="UP000451233">
    <property type="component" value="Unassembled WGS sequence"/>
</dbReference>
<feature type="transmembrane region" description="Helical" evidence="7">
    <location>
        <begin position="65"/>
        <end position="88"/>
    </location>
</feature>
<dbReference type="PANTHER" id="PTHR11058:SF9">
    <property type="entry name" value="NADH-UBIQUINONE OXIDOREDUCTASE CHAIN 3"/>
    <property type="match status" value="1"/>
</dbReference>
<protein>
    <recommendedName>
        <fullName evidence="7">NADH-quinone oxidoreductase subunit A</fullName>
        <ecNumber evidence="7">7.1.1.-</ecNumber>
    </recommendedName>
    <alternativeName>
        <fullName evidence="7">NADH dehydrogenase I subunit A</fullName>
    </alternativeName>
    <alternativeName>
        <fullName evidence="7">NDH-1 subunit A</fullName>
    </alternativeName>
    <alternativeName>
        <fullName evidence="7">NUO1</fullName>
    </alternativeName>
</protein>
<organism evidence="9 10">
    <name type="scientific">Hufsiella ginkgonis</name>
    <dbReference type="NCBI Taxonomy" id="2695274"/>
    <lineage>
        <taxon>Bacteria</taxon>
        <taxon>Pseudomonadati</taxon>
        <taxon>Bacteroidota</taxon>
        <taxon>Sphingobacteriia</taxon>
        <taxon>Sphingobacteriales</taxon>
        <taxon>Sphingobacteriaceae</taxon>
        <taxon>Hufsiella</taxon>
    </lineage>
</organism>
<dbReference type="RefSeq" id="WP_160907279.1">
    <property type="nucleotide sequence ID" value="NZ_WVHS01000003.1"/>
</dbReference>
<comment type="function">
    <text evidence="7">NDH-1 shuttles electrons from NADH, via FMN and iron-sulfur (Fe-S) centers, to quinones in the respiratory chain. The immediate electron acceptor for the enzyme in this species is believed to be a menaquinone. Couples the redox reaction to proton translocation (for every two electrons transferred, four hydrogen ions are translocated across the cytoplasmic membrane), and thus conserves the redox energy in a proton gradient.</text>
</comment>
<evidence type="ECO:0000256" key="7">
    <source>
        <dbReference type="HAMAP-Rule" id="MF_01394"/>
    </source>
</evidence>
<evidence type="ECO:0000256" key="3">
    <source>
        <dbReference type="ARBA" id="ARBA00022448"/>
    </source>
</evidence>
<dbReference type="EMBL" id="WVHS01000003">
    <property type="protein sequence ID" value="MXV16271.1"/>
    <property type="molecule type" value="Genomic_DNA"/>
</dbReference>
<keyword evidence="7 8" id="KW-0520">NAD</keyword>
<dbReference type="GO" id="GO:0008137">
    <property type="term" value="F:NADH dehydrogenase (ubiquinone) activity"/>
    <property type="evidence" value="ECO:0007669"/>
    <property type="project" value="InterPro"/>
</dbReference>